<accession>A0ABV8EN19</accession>
<feature type="domain" description="ASPIC/UnbV" evidence="2">
    <location>
        <begin position="528"/>
        <end position="594"/>
    </location>
</feature>
<dbReference type="Pfam" id="PF13517">
    <property type="entry name" value="FG-GAP_3"/>
    <property type="match status" value="5"/>
</dbReference>
<name>A0ABV8EN19_9BACT</name>
<dbReference type="SUPFAM" id="SSF69318">
    <property type="entry name" value="Integrin alpha N-terminal domain"/>
    <property type="match status" value="2"/>
</dbReference>
<sequence length="1102" mass="123426">MKSKSLRHNYCHSFILVIGLFLLSCEKPIENKRFTLLPSSHTGVTFSNELVSDEQMNILEYLYFYNGGGVALGDVNNDGLLDIYFTSNQGENKLYLNKGDFQFEDITSQANVDGGGGWSTGVTMADVNGDGLLDIYVCQVGGYKGIRGKNKLYINQGDLTFKEEAAVYGLDFEGFSTHAVFFDYDQDGDLDLYLLNHSIKKPEVFSHADTKFGDRDLRGGDKLFQSQVAQGSEKMLDVTEEAGILSSSLGFGLGVGIGDVNGNGWLDIYVSNDFTEDDYLYLNQGDGTFKESLKEMISHTSRYSMGNDLNDLNNDGFPEIFTTDMLPENPEIWMKSIGEDKQEVYEVKKKFGYGDQYVRNHLQLNVKGKRFAEVGLLTQTFATDWSWSPLIFDMDNDGLKDIHVTNGIVKRPNDLDFVQYSQAADASLTERELYEKLIKMLPSMKLANYTFRQTGGLEFVQMAESWGLDQLSYSSGSAYGDLDNDGDLDLVINNIDQEAFIYRNNTAKIDSANYIAIALQQDGFNVFGIGAKVMVETNQGEQYQLISPSRGFQSSSTYTAHFGLGKSNVIKQVQIHWNYDEVERFDDIAINQSLILQKGKGRPLSPLKENESKKTEDLFSTFPWIHEENTEFDDMRREYLLPRKYSTEGPALAVGDVNGDGLEDIYLGGAKGQASKLFLQTKSGDFVEKNNPTFDQMTPGEDLVAQLIDLNGNGFLDLYVGSGGYEHPQGHLYNTDRVFFNDGNGNFSFSPNSLPPIGENTSSIAIHDVNNDGAPDIFVASAVLTGNYGAKPKSYLLINDGNGNFTDQTEKFFGDNPDFGMIQSAHWQELGADDQKCLILAGEWSDVQIWKQSEDLTFQIAQHNIPTGMYLVADELGDWKNQPVIFLGNMGLNSKWKASKEKPLWLYHHDFDENGQEDPLVFHYMKDLLVPFGSRDDLIKQVPAVKKKHASYLEYSKIQKPEDVFGKDKIGAARKFQVTNMASGLYFVADGEFVSLPLEGQFGPVQSVYSWKEAEYLNLVVVGGFDNYRNDLGKSSALSMAFFQMNKEGKWIQSQLIPEISGQFRVLAQVNINQSPHLIGLRNNDSPVIISLEKLKDRFAKR</sequence>
<evidence type="ECO:0000256" key="1">
    <source>
        <dbReference type="ARBA" id="ARBA00022729"/>
    </source>
</evidence>
<dbReference type="InterPro" id="IPR013517">
    <property type="entry name" value="FG-GAP"/>
</dbReference>
<dbReference type="InterPro" id="IPR011519">
    <property type="entry name" value="UnbV_ASPIC"/>
</dbReference>
<evidence type="ECO:0000313" key="3">
    <source>
        <dbReference type="EMBL" id="MFC3976940.1"/>
    </source>
</evidence>
<proteinExistence type="predicted"/>
<dbReference type="InterPro" id="IPR027039">
    <property type="entry name" value="Crtac1"/>
</dbReference>
<organism evidence="3 4">
    <name type="scientific">Belliella kenyensis</name>
    <dbReference type="NCBI Taxonomy" id="1472724"/>
    <lineage>
        <taxon>Bacteria</taxon>
        <taxon>Pseudomonadati</taxon>
        <taxon>Bacteroidota</taxon>
        <taxon>Cytophagia</taxon>
        <taxon>Cytophagales</taxon>
        <taxon>Cyclobacteriaceae</taxon>
        <taxon>Belliella</taxon>
    </lineage>
</organism>
<protein>
    <submittedName>
        <fullName evidence="3">VCBS repeat-containing protein</fullName>
    </submittedName>
</protein>
<dbReference type="PROSITE" id="PS51257">
    <property type="entry name" value="PROKAR_LIPOPROTEIN"/>
    <property type="match status" value="1"/>
</dbReference>
<comment type="caution">
    <text evidence="3">The sequence shown here is derived from an EMBL/GenBank/DDBJ whole genome shotgun (WGS) entry which is preliminary data.</text>
</comment>
<dbReference type="RefSeq" id="WP_241297540.1">
    <property type="nucleotide sequence ID" value="NZ_JAKZGR010000023.1"/>
</dbReference>
<keyword evidence="4" id="KW-1185">Reference proteome</keyword>
<keyword evidence="1" id="KW-0732">Signal</keyword>
<reference evidence="4" key="1">
    <citation type="journal article" date="2019" name="Int. J. Syst. Evol. Microbiol.">
        <title>The Global Catalogue of Microorganisms (GCM) 10K type strain sequencing project: providing services to taxonomists for standard genome sequencing and annotation.</title>
        <authorList>
            <consortium name="The Broad Institute Genomics Platform"/>
            <consortium name="The Broad Institute Genome Sequencing Center for Infectious Disease"/>
            <person name="Wu L."/>
            <person name="Ma J."/>
        </authorList>
    </citation>
    <scope>NUCLEOTIDE SEQUENCE [LARGE SCALE GENOMIC DNA]</scope>
    <source>
        <strain evidence="4">CECT 8551</strain>
    </source>
</reference>
<dbReference type="PANTHER" id="PTHR16026">
    <property type="entry name" value="CARTILAGE ACIDIC PROTEIN 1"/>
    <property type="match status" value="1"/>
</dbReference>
<dbReference type="PANTHER" id="PTHR16026:SF0">
    <property type="entry name" value="CARTILAGE ACIDIC PROTEIN 1"/>
    <property type="match status" value="1"/>
</dbReference>
<dbReference type="InterPro" id="IPR028994">
    <property type="entry name" value="Integrin_alpha_N"/>
</dbReference>
<evidence type="ECO:0000313" key="4">
    <source>
        <dbReference type="Proteomes" id="UP001595766"/>
    </source>
</evidence>
<evidence type="ECO:0000259" key="2">
    <source>
        <dbReference type="Pfam" id="PF07593"/>
    </source>
</evidence>
<dbReference type="Pfam" id="PF07593">
    <property type="entry name" value="UnbV_ASPIC"/>
    <property type="match status" value="1"/>
</dbReference>
<dbReference type="EMBL" id="JBHSAV010000052">
    <property type="protein sequence ID" value="MFC3976940.1"/>
    <property type="molecule type" value="Genomic_DNA"/>
</dbReference>
<dbReference type="Proteomes" id="UP001595766">
    <property type="component" value="Unassembled WGS sequence"/>
</dbReference>
<dbReference type="Gene3D" id="2.130.10.130">
    <property type="entry name" value="Integrin alpha, N-terminal"/>
    <property type="match status" value="3"/>
</dbReference>
<gene>
    <name evidence="3" type="ORF">ACFOUP_11190</name>
</gene>